<dbReference type="InterPro" id="IPR012173">
    <property type="entry name" value="Mpp10"/>
</dbReference>
<keyword evidence="3 7" id="KW-0698">rRNA processing</keyword>
<keyword evidence="5 7" id="KW-0687">Ribonucleoprotein</keyword>
<comment type="similarity">
    <text evidence="6 7">Belongs to the MPP10 family.</text>
</comment>
<dbReference type="GO" id="GO:0032040">
    <property type="term" value="C:small-subunit processome"/>
    <property type="evidence" value="ECO:0007669"/>
    <property type="project" value="TreeGrafter"/>
</dbReference>
<evidence type="ECO:0000256" key="4">
    <source>
        <dbReference type="ARBA" id="ARBA00023242"/>
    </source>
</evidence>
<feature type="compositionally biased region" description="Basic residues" evidence="8">
    <location>
        <begin position="197"/>
        <end position="210"/>
    </location>
</feature>
<feature type="compositionally biased region" description="Acidic residues" evidence="8">
    <location>
        <begin position="214"/>
        <end position="251"/>
    </location>
</feature>
<dbReference type="PIRSF" id="PIRSF017300">
    <property type="entry name" value="snoRNP_Mpp10"/>
    <property type="match status" value="1"/>
</dbReference>
<name>A0AAN8Z391_9MAGN</name>
<evidence type="ECO:0000256" key="7">
    <source>
        <dbReference type="PIRNR" id="PIRNR017300"/>
    </source>
</evidence>
<dbReference type="AlphaFoldDB" id="A0AAN8Z391"/>
<feature type="region of interest" description="Disordered" evidence="8">
    <location>
        <begin position="196"/>
        <end position="251"/>
    </location>
</feature>
<feature type="region of interest" description="Disordered" evidence="8">
    <location>
        <begin position="108"/>
        <end position="172"/>
    </location>
</feature>
<evidence type="ECO:0000256" key="2">
    <source>
        <dbReference type="ARBA" id="ARBA00022517"/>
    </source>
</evidence>
<feature type="compositionally biased region" description="Basic and acidic residues" evidence="8">
    <location>
        <begin position="293"/>
        <end position="302"/>
    </location>
</feature>
<evidence type="ECO:0000256" key="3">
    <source>
        <dbReference type="ARBA" id="ARBA00022552"/>
    </source>
</evidence>
<evidence type="ECO:0000256" key="1">
    <source>
        <dbReference type="ARBA" id="ARBA00004604"/>
    </source>
</evidence>
<evidence type="ECO:0000256" key="5">
    <source>
        <dbReference type="ARBA" id="ARBA00023274"/>
    </source>
</evidence>
<gene>
    <name evidence="9" type="ORF">RJ641_009165</name>
</gene>
<dbReference type="GO" id="GO:0006364">
    <property type="term" value="P:rRNA processing"/>
    <property type="evidence" value="ECO:0007669"/>
    <property type="project" value="UniProtKB-KW"/>
</dbReference>
<dbReference type="PANTHER" id="PTHR17039">
    <property type="entry name" value="U3 SMALL NUCLEOLAR RIBONUCLEOPROTEIN PROTEIN MPP10"/>
    <property type="match status" value="1"/>
</dbReference>
<comment type="function">
    <text evidence="7">Involved in nucleolar processing of pre-18S ribosomal RNA.</text>
</comment>
<dbReference type="Proteomes" id="UP001370490">
    <property type="component" value="Unassembled WGS sequence"/>
</dbReference>
<keyword evidence="10" id="KW-1185">Reference proteome</keyword>
<feature type="region of interest" description="Disordered" evidence="8">
    <location>
        <begin position="293"/>
        <end position="315"/>
    </location>
</feature>
<accession>A0AAN8Z391</accession>
<feature type="compositionally biased region" description="Acidic residues" evidence="8">
    <location>
        <begin position="115"/>
        <end position="164"/>
    </location>
</feature>
<evidence type="ECO:0000256" key="6">
    <source>
        <dbReference type="ARBA" id="ARBA00029455"/>
    </source>
</evidence>
<evidence type="ECO:0000313" key="9">
    <source>
        <dbReference type="EMBL" id="KAK6924839.1"/>
    </source>
</evidence>
<protein>
    <recommendedName>
        <fullName evidence="7">U3 small nucleolar ribonucleoprotein protein MPP10</fullName>
    </recommendedName>
</protein>
<organism evidence="9 10">
    <name type="scientific">Dillenia turbinata</name>
    <dbReference type="NCBI Taxonomy" id="194707"/>
    <lineage>
        <taxon>Eukaryota</taxon>
        <taxon>Viridiplantae</taxon>
        <taxon>Streptophyta</taxon>
        <taxon>Embryophyta</taxon>
        <taxon>Tracheophyta</taxon>
        <taxon>Spermatophyta</taxon>
        <taxon>Magnoliopsida</taxon>
        <taxon>eudicotyledons</taxon>
        <taxon>Gunneridae</taxon>
        <taxon>Pentapetalae</taxon>
        <taxon>Dilleniales</taxon>
        <taxon>Dilleniaceae</taxon>
        <taxon>Dillenia</taxon>
    </lineage>
</organism>
<proteinExistence type="inferred from homology"/>
<comment type="caution">
    <text evidence="9">The sequence shown here is derived from an EMBL/GenBank/DDBJ whole genome shotgun (WGS) entry which is preliminary data.</text>
</comment>
<keyword evidence="2 7" id="KW-0690">Ribosome biogenesis</keyword>
<dbReference type="Pfam" id="PF04006">
    <property type="entry name" value="Mpp10"/>
    <property type="match status" value="1"/>
</dbReference>
<dbReference type="PANTHER" id="PTHR17039:SF0">
    <property type="entry name" value="U3 SMALL NUCLEOLAR RIBONUCLEOPROTEIN PROTEIN MPP10"/>
    <property type="match status" value="1"/>
</dbReference>
<dbReference type="GO" id="GO:0005732">
    <property type="term" value="C:sno(s)RNA-containing ribonucleoprotein complex"/>
    <property type="evidence" value="ECO:0007669"/>
    <property type="project" value="UniProtKB-UniRule"/>
</dbReference>
<sequence>MSNSNPNNGGLEALHRLKSTEPPLFLAPSPDLSQAARLASKYVFSLLQPHCPKSPFDNLLVDEFDAEQIWQRIDIQSQPLVSNLRRELNKFEKNPELVSKGFDRFKDEKKTQEREIEEQYDEMDGYYDDDGDKMDGLDDEEEMDGLDEGEDDDDDEEEEEEEEEEKGRIAGIEDRFLKVKELEEFLEDGEARGYGLQKKKGNRKVDKKKKSEGSDEEDEEEGEDDEDDAEDEDEDEDEELGDLGFSDDDDEGLDKLGNARLMLWTRLVRGDKAKIVVDCCYFGIIMIEEKGFKSKSKPIKESEDSDFGNDEGSGSMHEEILSTHEREHMRHQSDIEQMEKVNLEPKTWTMQGEVTAAKRPKNSALEVDLDFEHNIRPAPVITEEVTATLEEIIQKRILEGRFDDVQKPATLPSKAPREYKEMDENKSKKGLAEVYEEEYVQKTDPASAPLTFSDEQKEASMLFKTLCLKLDALSHFHFAPKPVIEDMSIQANVPALALEEIAPVAISDAAILAPEEIFAGKGDIKEEAELTQEERKRRRANKKRKFKAETAKRIANKAQTTIWAKLRIIVKSTAYMSSINKKNPLTTEAAASLLPPDNMPAKTPITAAVPQLTVPGNLVLP</sequence>
<evidence type="ECO:0000256" key="8">
    <source>
        <dbReference type="SAM" id="MobiDB-lite"/>
    </source>
</evidence>
<reference evidence="9 10" key="1">
    <citation type="submission" date="2023-12" db="EMBL/GenBank/DDBJ databases">
        <title>A high-quality genome assembly for Dillenia turbinata (Dilleniales).</title>
        <authorList>
            <person name="Chanderbali A."/>
        </authorList>
    </citation>
    <scope>NUCLEOTIDE SEQUENCE [LARGE SCALE GENOMIC DNA]</scope>
    <source>
        <strain evidence="9">LSX21</strain>
        <tissue evidence="9">Leaf</tissue>
    </source>
</reference>
<evidence type="ECO:0000313" key="10">
    <source>
        <dbReference type="Proteomes" id="UP001370490"/>
    </source>
</evidence>
<dbReference type="GO" id="GO:0034457">
    <property type="term" value="C:Mpp10 complex"/>
    <property type="evidence" value="ECO:0007669"/>
    <property type="project" value="UniProtKB-UniRule"/>
</dbReference>
<dbReference type="EMBL" id="JBAMMX010000016">
    <property type="protein sequence ID" value="KAK6924839.1"/>
    <property type="molecule type" value="Genomic_DNA"/>
</dbReference>
<comment type="subcellular location">
    <subcellularLocation>
        <location evidence="1 7">Nucleus</location>
        <location evidence="1 7">Nucleolus</location>
    </subcellularLocation>
</comment>
<keyword evidence="4 7" id="KW-0539">Nucleus</keyword>